<dbReference type="Proteomes" id="UP000625033">
    <property type="component" value="Unassembled WGS sequence"/>
</dbReference>
<evidence type="ECO:0000313" key="2">
    <source>
        <dbReference type="EMBL" id="MBG6083413.1"/>
    </source>
</evidence>
<proteinExistence type="predicted"/>
<protein>
    <submittedName>
        <fullName evidence="2">Uridine kinase</fullName>
        <ecNumber evidence="2">2.7.1.48</ecNumber>
    </submittedName>
</protein>
<dbReference type="GO" id="GO:0005524">
    <property type="term" value="F:ATP binding"/>
    <property type="evidence" value="ECO:0007669"/>
    <property type="project" value="InterPro"/>
</dbReference>
<keyword evidence="2" id="KW-0418">Kinase</keyword>
<feature type="domain" description="Phosphoribulokinase/uridine kinase" evidence="1">
    <location>
        <begin position="9"/>
        <end position="153"/>
    </location>
</feature>
<dbReference type="InterPro" id="IPR027417">
    <property type="entry name" value="P-loop_NTPase"/>
</dbReference>
<dbReference type="AlphaFoldDB" id="A0A931D7H0"/>
<name>A0A931D7H0_9MICC</name>
<reference evidence="2" key="1">
    <citation type="submission" date="2020-11" db="EMBL/GenBank/DDBJ databases">
        <title>Sequencing the genomes of 1000 actinobacteria strains.</title>
        <authorList>
            <person name="Klenk H.-P."/>
        </authorList>
    </citation>
    <scope>NUCLEOTIDE SEQUENCE</scope>
    <source>
        <strain evidence="2">DSM 26152</strain>
    </source>
</reference>
<organism evidence="2 3">
    <name type="scientific">Zhihengliuella flava</name>
    <dbReference type="NCBI Taxonomy" id="1285193"/>
    <lineage>
        <taxon>Bacteria</taxon>
        <taxon>Bacillati</taxon>
        <taxon>Actinomycetota</taxon>
        <taxon>Actinomycetes</taxon>
        <taxon>Micrococcales</taxon>
        <taxon>Micrococcaceae</taxon>
        <taxon>Zhihengliuella</taxon>
    </lineage>
</organism>
<gene>
    <name evidence="2" type="ORF">IW252_000180</name>
</gene>
<evidence type="ECO:0000259" key="1">
    <source>
        <dbReference type="Pfam" id="PF00485"/>
    </source>
</evidence>
<keyword evidence="3" id="KW-1185">Reference proteome</keyword>
<dbReference type="SUPFAM" id="SSF52540">
    <property type="entry name" value="P-loop containing nucleoside triphosphate hydrolases"/>
    <property type="match status" value="1"/>
</dbReference>
<dbReference type="GO" id="GO:0004849">
    <property type="term" value="F:uridine kinase activity"/>
    <property type="evidence" value="ECO:0007669"/>
    <property type="project" value="UniProtKB-EC"/>
</dbReference>
<comment type="caution">
    <text evidence="2">The sequence shown here is derived from an EMBL/GenBank/DDBJ whole genome shotgun (WGS) entry which is preliminary data.</text>
</comment>
<dbReference type="Gene3D" id="3.40.50.300">
    <property type="entry name" value="P-loop containing nucleotide triphosphate hydrolases"/>
    <property type="match status" value="1"/>
</dbReference>
<dbReference type="EMBL" id="JADOTZ010000001">
    <property type="protein sequence ID" value="MBG6083413.1"/>
    <property type="molecule type" value="Genomic_DNA"/>
</dbReference>
<dbReference type="InterPro" id="IPR006083">
    <property type="entry name" value="PRK/URK"/>
</dbReference>
<accession>A0A931D7H0</accession>
<evidence type="ECO:0000313" key="3">
    <source>
        <dbReference type="Proteomes" id="UP000625033"/>
    </source>
</evidence>
<sequence>MISPSSTLILLGGASGAGKSYLAAKYGRPHLVLDNFYREASEHTEASPLPQTAYGEIDWDHPGTWNTQAAVDGVVELLETGQTQVPAYSLSTSSYDGHALVEMDRGPVIAEGIFGSEVLAPLRRQGVAVQAIYVDTPPLATALRRLARDVAERRKPIGFLLKRGWALYRAEGALRARYLNAGFVPLGKPAVKKLLASLA</sequence>
<dbReference type="EC" id="2.7.1.48" evidence="2"/>
<keyword evidence="2" id="KW-0808">Transferase</keyword>
<dbReference type="Pfam" id="PF00485">
    <property type="entry name" value="PRK"/>
    <property type="match status" value="1"/>
</dbReference>